<name>A0A7M1XI50_9SPIR</name>
<dbReference type="InterPro" id="IPR027417">
    <property type="entry name" value="P-loop_NTPase"/>
</dbReference>
<dbReference type="PANTHER" id="PTHR13696:SF99">
    <property type="entry name" value="COBYRINIC ACID AC-DIAMIDE SYNTHASE"/>
    <property type="match status" value="1"/>
</dbReference>
<dbReference type="Proteomes" id="UP000593591">
    <property type="component" value="Chromosome"/>
</dbReference>
<dbReference type="AlphaFoldDB" id="A0A7M1XI50"/>
<dbReference type="CDD" id="cd02042">
    <property type="entry name" value="ParAB_family"/>
    <property type="match status" value="1"/>
</dbReference>
<reference evidence="2 3" key="1">
    <citation type="submission" date="2018-08" db="EMBL/GenBank/DDBJ databases">
        <title>The first complete genome of Treponema rectale (CHPAT), a commensal spirochete of the bovine rectum.</title>
        <authorList>
            <person name="Staton G.J."/>
            <person name="Clegg S.R."/>
            <person name="Carter S.D."/>
            <person name="Radford A.D."/>
            <person name="Darby A."/>
            <person name="Hall N."/>
            <person name="Birtles R.J."/>
            <person name="Evans N.J."/>
        </authorList>
    </citation>
    <scope>NUCLEOTIDE SEQUENCE [LARGE SCALE GENOMIC DNA]</scope>
    <source>
        <strain evidence="2 3">CHPA</strain>
    </source>
</reference>
<dbReference type="InterPro" id="IPR025669">
    <property type="entry name" value="AAA_dom"/>
</dbReference>
<dbReference type="Gene3D" id="3.40.50.300">
    <property type="entry name" value="P-loop containing nucleotide triphosphate hydrolases"/>
    <property type="match status" value="1"/>
</dbReference>
<dbReference type="KEGG" id="trc:DYE49_00680"/>
<organism evidence="2 3">
    <name type="scientific">Treponema rectale</name>
    <dbReference type="NCBI Taxonomy" id="744512"/>
    <lineage>
        <taxon>Bacteria</taxon>
        <taxon>Pseudomonadati</taxon>
        <taxon>Spirochaetota</taxon>
        <taxon>Spirochaetia</taxon>
        <taxon>Spirochaetales</taxon>
        <taxon>Treponemataceae</taxon>
        <taxon>Treponema</taxon>
    </lineage>
</organism>
<sequence length="260" mass="29543">MMKYTYFCKKGGVGKTTVTGEHANYLASKGKKVLIVSIDDQNSIFEMFGKFSDVFAKENNYFENLILGECTLEDALTPLRDNLFAIKTLNTDMLSKKLTLERVFEKAFLNTLEQFSKFDYVFFDLPPSSNRTTELLLDYVDSIILIVELNKLGVNGFYNTLQYFVDSGIELEKIKYILPNGFSKHRAVPQVALEELDALIKENTPEAIVLPSMDEKSCIQAVQQKGISVFDKKAGNISSYMRGQKKLVSEKLTTIFRKIK</sequence>
<dbReference type="Pfam" id="PF13614">
    <property type="entry name" value="AAA_31"/>
    <property type="match status" value="1"/>
</dbReference>
<evidence type="ECO:0000313" key="2">
    <source>
        <dbReference type="EMBL" id="QOS39043.1"/>
    </source>
</evidence>
<evidence type="ECO:0000259" key="1">
    <source>
        <dbReference type="Pfam" id="PF13614"/>
    </source>
</evidence>
<dbReference type="EMBL" id="CP031517">
    <property type="protein sequence ID" value="QOS39043.1"/>
    <property type="molecule type" value="Genomic_DNA"/>
</dbReference>
<proteinExistence type="predicted"/>
<dbReference type="InterPro" id="IPR050678">
    <property type="entry name" value="DNA_Partitioning_ATPase"/>
</dbReference>
<dbReference type="SUPFAM" id="SSF52540">
    <property type="entry name" value="P-loop containing nucleoside triphosphate hydrolases"/>
    <property type="match status" value="1"/>
</dbReference>
<gene>
    <name evidence="2" type="ORF">DYE49_00680</name>
</gene>
<evidence type="ECO:0000313" key="3">
    <source>
        <dbReference type="Proteomes" id="UP000593591"/>
    </source>
</evidence>
<feature type="domain" description="AAA" evidence="1">
    <location>
        <begin position="9"/>
        <end position="162"/>
    </location>
</feature>
<protein>
    <submittedName>
        <fullName evidence="2">ParA family protein</fullName>
    </submittedName>
</protein>
<accession>A0A7M1XI50</accession>
<dbReference type="PANTHER" id="PTHR13696">
    <property type="entry name" value="P-LOOP CONTAINING NUCLEOSIDE TRIPHOSPHATE HYDROLASE"/>
    <property type="match status" value="1"/>
</dbReference>